<evidence type="ECO:0000259" key="3">
    <source>
        <dbReference type="PROSITE" id="PS50002"/>
    </source>
</evidence>
<organism evidence="4 5">
    <name type="scientific">Maudiozyma exigua</name>
    <name type="common">Yeast</name>
    <name type="synonym">Kazachstania exigua</name>
    <dbReference type="NCBI Taxonomy" id="34358"/>
    <lineage>
        <taxon>Eukaryota</taxon>
        <taxon>Fungi</taxon>
        <taxon>Dikarya</taxon>
        <taxon>Ascomycota</taxon>
        <taxon>Saccharomycotina</taxon>
        <taxon>Saccharomycetes</taxon>
        <taxon>Saccharomycetales</taxon>
        <taxon>Saccharomycetaceae</taxon>
        <taxon>Maudiozyma</taxon>
    </lineage>
</organism>
<feature type="domain" description="SH3" evidence="3">
    <location>
        <begin position="91"/>
        <end position="152"/>
    </location>
</feature>
<dbReference type="EMBL" id="PUHR01000093">
    <property type="protein sequence ID" value="KAG0667775.1"/>
    <property type="molecule type" value="Genomic_DNA"/>
</dbReference>
<dbReference type="GO" id="GO:0015630">
    <property type="term" value="C:microtubule cytoskeleton"/>
    <property type="evidence" value="ECO:0007669"/>
    <property type="project" value="TreeGrafter"/>
</dbReference>
<protein>
    <recommendedName>
        <fullName evidence="3">SH3 domain-containing protein</fullName>
    </recommendedName>
</protein>
<dbReference type="SMART" id="SM00326">
    <property type="entry name" value="SH3"/>
    <property type="match status" value="1"/>
</dbReference>
<proteinExistence type="predicted"/>
<dbReference type="PROSITE" id="PS50002">
    <property type="entry name" value="SH3"/>
    <property type="match status" value="1"/>
</dbReference>
<reference evidence="4 5" key="1">
    <citation type="submission" date="2020-11" db="EMBL/GenBank/DDBJ databases">
        <title>Kefir isolates.</title>
        <authorList>
            <person name="Marcisauskas S."/>
            <person name="Kim Y."/>
            <person name="Blasche S."/>
        </authorList>
    </citation>
    <scope>NUCLEOTIDE SEQUENCE [LARGE SCALE GENOMIC DNA]</scope>
    <source>
        <strain evidence="4 5">OG2</strain>
    </source>
</reference>
<name>A0A9P6WAM0_MAUEX</name>
<dbReference type="Proteomes" id="UP000750334">
    <property type="component" value="Unassembled WGS sequence"/>
</dbReference>
<dbReference type="PANTHER" id="PTHR47775">
    <property type="entry name" value="BUD SITE SELECTION PROTEIN 14"/>
    <property type="match status" value="1"/>
</dbReference>
<comment type="caution">
    <text evidence="4">The sequence shown here is derived from an EMBL/GenBank/DDBJ whole genome shotgun (WGS) entry which is preliminary data.</text>
</comment>
<sequence length="272" mass="31234">MTRLEIRNSVASSVDNLPSTNIASTYRTSHSEELLGAQSQDSSFDINNYNTDDLEVTVSDNEDNSDSPDLHTNDNFVQLDDYQQLAPPKELDPSKLYALYAFMGTDPSYCRLKQDEDCVLLNDEDAYWWLVKRCKDGTIGFAPAEILETYRERLARLNSWKNEQSLLNQIRYGPSHQQNLKNYKKSQKSVSFSDVISYAEDTSTTDIPLHDTQQILTDSILNLTETNTMTLRQQRIQYNDTKTTLHPYIAKLYSPVFTQVDDMLQKLNSWVA</sequence>
<dbReference type="InterPro" id="IPR053039">
    <property type="entry name" value="Polarity_Bud-Selection_Reg"/>
</dbReference>
<keyword evidence="5" id="KW-1185">Reference proteome</keyword>
<dbReference type="AlphaFoldDB" id="A0A9P6WAM0"/>
<evidence type="ECO:0000256" key="2">
    <source>
        <dbReference type="PROSITE-ProRule" id="PRU00192"/>
    </source>
</evidence>
<dbReference type="GO" id="GO:0051286">
    <property type="term" value="C:cell tip"/>
    <property type="evidence" value="ECO:0007669"/>
    <property type="project" value="TreeGrafter"/>
</dbReference>
<evidence type="ECO:0000256" key="1">
    <source>
        <dbReference type="ARBA" id="ARBA00022443"/>
    </source>
</evidence>
<dbReference type="OrthoDB" id="196165at2759"/>
<dbReference type="PANTHER" id="PTHR47775:SF1">
    <property type="entry name" value="BUD SITE SELECTION PROTEIN 14"/>
    <property type="match status" value="1"/>
</dbReference>
<evidence type="ECO:0000313" key="5">
    <source>
        <dbReference type="Proteomes" id="UP000750334"/>
    </source>
</evidence>
<gene>
    <name evidence="4" type="ORF">C6P45_005404</name>
</gene>
<dbReference type="Pfam" id="PF00018">
    <property type="entry name" value="SH3_1"/>
    <property type="match status" value="1"/>
</dbReference>
<keyword evidence="1 2" id="KW-0728">SH3 domain</keyword>
<dbReference type="GO" id="GO:0030950">
    <property type="term" value="P:establishment or maintenance of actin cytoskeleton polarity"/>
    <property type="evidence" value="ECO:0007669"/>
    <property type="project" value="TreeGrafter"/>
</dbReference>
<accession>A0A9P6WAM0</accession>
<dbReference type="InterPro" id="IPR036028">
    <property type="entry name" value="SH3-like_dom_sf"/>
</dbReference>
<dbReference type="GO" id="GO:0008104">
    <property type="term" value="P:intracellular protein localization"/>
    <property type="evidence" value="ECO:0007669"/>
    <property type="project" value="TreeGrafter"/>
</dbReference>
<dbReference type="Gene3D" id="2.30.30.40">
    <property type="entry name" value="SH3 Domains"/>
    <property type="match status" value="1"/>
</dbReference>
<dbReference type="SUPFAM" id="SSF50044">
    <property type="entry name" value="SH3-domain"/>
    <property type="match status" value="1"/>
</dbReference>
<evidence type="ECO:0000313" key="4">
    <source>
        <dbReference type="EMBL" id="KAG0667775.1"/>
    </source>
</evidence>
<dbReference type="InterPro" id="IPR001452">
    <property type="entry name" value="SH3_domain"/>
</dbReference>